<keyword evidence="3" id="KW-0175">Coiled coil</keyword>
<feature type="binding site" evidence="5">
    <location>
        <begin position="97"/>
        <end position="104"/>
    </location>
    <ligand>
        <name>ATP</name>
        <dbReference type="ChEBI" id="CHEBI:30616"/>
    </ligand>
</feature>
<dbReference type="InterPro" id="IPR036961">
    <property type="entry name" value="Kinesin_motor_dom_sf"/>
</dbReference>
<feature type="compositionally biased region" description="Polar residues" evidence="7">
    <location>
        <begin position="500"/>
        <end position="514"/>
    </location>
</feature>
<evidence type="ECO:0000256" key="1">
    <source>
        <dbReference type="ARBA" id="ARBA00022741"/>
    </source>
</evidence>
<comment type="caution">
    <text evidence="9">The sequence shown here is derived from an EMBL/GenBank/DDBJ whole genome shotgun (WGS) entry which is preliminary data.</text>
</comment>
<dbReference type="InterPro" id="IPR027640">
    <property type="entry name" value="Kinesin-like_fam"/>
</dbReference>
<evidence type="ECO:0000313" key="9">
    <source>
        <dbReference type="EMBL" id="GMI29925.1"/>
    </source>
</evidence>
<proteinExistence type="inferred from homology"/>
<dbReference type="Gene3D" id="3.40.850.10">
    <property type="entry name" value="Kinesin motor domain"/>
    <property type="match status" value="1"/>
</dbReference>
<evidence type="ECO:0000256" key="3">
    <source>
        <dbReference type="ARBA" id="ARBA00023054"/>
    </source>
</evidence>
<evidence type="ECO:0000256" key="2">
    <source>
        <dbReference type="ARBA" id="ARBA00022840"/>
    </source>
</evidence>
<dbReference type="InterPro" id="IPR001752">
    <property type="entry name" value="Kinesin_motor_dom"/>
</dbReference>
<dbReference type="InterPro" id="IPR027417">
    <property type="entry name" value="P-loop_NTPase"/>
</dbReference>
<feature type="domain" description="Kinesin motor" evidence="8">
    <location>
        <begin position="5"/>
        <end position="369"/>
    </location>
</feature>
<gene>
    <name evidence="9" type="ORF">TeGR_g13678</name>
</gene>
<dbReference type="PROSITE" id="PS50067">
    <property type="entry name" value="KINESIN_MOTOR_2"/>
    <property type="match status" value="1"/>
</dbReference>
<feature type="compositionally biased region" description="Basic and acidic residues" evidence="7">
    <location>
        <begin position="690"/>
        <end position="703"/>
    </location>
</feature>
<dbReference type="PANTHER" id="PTHR47968">
    <property type="entry name" value="CENTROMERE PROTEIN E"/>
    <property type="match status" value="1"/>
</dbReference>
<feature type="region of interest" description="Disordered" evidence="7">
    <location>
        <begin position="19"/>
        <end position="48"/>
    </location>
</feature>
<dbReference type="InterPro" id="IPR019821">
    <property type="entry name" value="Kinesin_motor_CS"/>
</dbReference>
<sequence length="874" mass="91959">MVRSSISVCIRVRPPSALEASRSDPVSVHTGSSINGAPPPGSGEPLTLEMGEGRKTLRCRYSTVLGPADGTDRAYASVSSIAVGVAGGVNGCVFAYGQTGAGKTHTMLGDERNGYDGVTGRCVDGLFSELNQMAETRSDSATSQSYSSVSYSVHCSFLQIYNEKLLDLLASARGHAQDVDGRGQPLAIRENKRPGAKPGAKAEVFVSGLSEYRVTSKSDVMALIQAGTQARVVRGTELNDVSSRSHAVLQLAVEVECVSEDFRVLKRAKLSLVDLAGSEKMSSKATTKNHTKELTSINTSLSTLGNVMSALTDSKRTHVPYRDSKLTRLLQDSLGGNTSTAVICCVAPCQSAAEETASTLKFADRARQVVLTVTTNEVVDDKVLLARAQSEIARLRMLLKMYMGGQGGGGSPPPMVAGSPTKMPAGSGAMGGGETGTVEDLVQENARLADQNRLLKAALRNAGIRGNIEDLQNNPKANAAAEGAFRRKKGLPGGAAAQDMHNNSVYSQPPTNNHAGGGSHRKAAKQQRADMSINSESETEGSDLAALRRDLGKKKVKHKGGGNVGKRLGKELALVEEEHEAAEAERERIRKERAELEAQLAAMGEGEGGEEEDRPEVEQSNDYEDEEFDADDEEVAASTGGKKTEQVVLGVVDFSSPAKPKKSPAKGASPNALLRQSPVTVPGDGGGGREVLKEKSPNRDNRGRGAGMNVTAPLPGGLPGAAVKPRKPRKGRGGGNNRTKKMMSATSGAAATASTQSADVLPVTLMYSMADLGARIAIYSFRYDFHYPSTIVGFDHRRNMHCVLYDDGGESGVNGRQWYDLRTKKIKRVEVEPDVEGGRSGKKKKKKAAAGGGAAGGVGAGGGGMARESATAPV</sequence>
<organism evidence="9 10">
    <name type="scientific">Tetraparma gracilis</name>
    <dbReference type="NCBI Taxonomy" id="2962635"/>
    <lineage>
        <taxon>Eukaryota</taxon>
        <taxon>Sar</taxon>
        <taxon>Stramenopiles</taxon>
        <taxon>Ochrophyta</taxon>
        <taxon>Bolidophyceae</taxon>
        <taxon>Parmales</taxon>
        <taxon>Triparmaceae</taxon>
        <taxon>Tetraparma</taxon>
    </lineage>
</organism>
<feature type="region of interest" description="Disordered" evidence="7">
    <location>
        <begin position="490"/>
        <end position="544"/>
    </location>
</feature>
<dbReference type="EMBL" id="BRYB01003071">
    <property type="protein sequence ID" value="GMI29925.1"/>
    <property type="molecule type" value="Genomic_DNA"/>
</dbReference>
<dbReference type="PRINTS" id="PR00380">
    <property type="entry name" value="KINESINHEAVY"/>
</dbReference>
<keyword evidence="6" id="KW-0493">Microtubule</keyword>
<feature type="region of interest" description="Disordered" evidence="7">
    <location>
        <begin position="601"/>
        <end position="745"/>
    </location>
</feature>
<evidence type="ECO:0000256" key="6">
    <source>
        <dbReference type="RuleBase" id="RU000394"/>
    </source>
</evidence>
<feature type="compositionally biased region" description="Gly residues" evidence="7">
    <location>
        <begin position="850"/>
        <end position="865"/>
    </location>
</feature>
<dbReference type="SMART" id="SM00129">
    <property type="entry name" value="KISc"/>
    <property type="match status" value="1"/>
</dbReference>
<evidence type="ECO:0000259" key="8">
    <source>
        <dbReference type="PROSITE" id="PS50067"/>
    </source>
</evidence>
<keyword evidence="2 5" id="KW-0067">ATP-binding</keyword>
<dbReference type="Pfam" id="PF00225">
    <property type="entry name" value="Kinesin"/>
    <property type="match status" value="1"/>
</dbReference>
<keyword evidence="1 5" id="KW-0547">Nucleotide-binding</keyword>
<evidence type="ECO:0000313" key="10">
    <source>
        <dbReference type="Proteomes" id="UP001165060"/>
    </source>
</evidence>
<evidence type="ECO:0000256" key="4">
    <source>
        <dbReference type="ARBA" id="ARBA00023175"/>
    </source>
</evidence>
<keyword evidence="10" id="KW-1185">Reference proteome</keyword>
<name>A0ABQ6MNS1_9STRA</name>
<feature type="compositionally biased region" description="Acidic residues" evidence="7">
    <location>
        <begin position="607"/>
        <end position="635"/>
    </location>
</feature>
<reference evidence="9 10" key="1">
    <citation type="journal article" date="2023" name="Commun. Biol.">
        <title>Genome analysis of Parmales, the sister group of diatoms, reveals the evolutionary specialization of diatoms from phago-mixotrophs to photoautotrophs.</title>
        <authorList>
            <person name="Ban H."/>
            <person name="Sato S."/>
            <person name="Yoshikawa S."/>
            <person name="Yamada K."/>
            <person name="Nakamura Y."/>
            <person name="Ichinomiya M."/>
            <person name="Sato N."/>
            <person name="Blanc-Mathieu R."/>
            <person name="Endo H."/>
            <person name="Kuwata A."/>
            <person name="Ogata H."/>
        </authorList>
    </citation>
    <scope>NUCLEOTIDE SEQUENCE [LARGE SCALE GENOMIC DNA]</scope>
</reference>
<evidence type="ECO:0000256" key="5">
    <source>
        <dbReference type="PROSITE-ProRule" id="PRU00283"/>
    </source>
</evidence>
<evidence type="ECO:0000256" key="7">
    <source>
        <dbReference type="SAM" id="MobiDB-lite"/>
    </source>
</evidence>
<dbReference type="CDD" id="cd00106">
    <property type="entry name" value="KISc"/>
    <property type="match status" value="1"/>
</dbReference>
<dbReference type="SUPFAM" id="SSF52540">
    <property type="entry name" value="P-loop containing nucleoside triphosphate hydrolases"/>
    <property type="match status" value="1"/>
</dbReference>
<dbReference type="Proteomes" id="UP001165060">
    <property type="component" value="Unassembled WGS sequence"/>
</dbReference>
<dbReference type="PANTHER" id="PTHR47968:SF75">
    <property type="entry name" value="CENTROMERE-ASSOCIATED PROTEIN E"/>
    <property type="match status" value="1"/>
</dbReference>
<dbReference type="PROSITE" id="PS00411">
    <property type="entry name" value="KINESIN_MOTOR_1"/>
    <property type="match status" value="1"/>
</dbReference>
<keyword evidence="4 5" id="KW-0505">Motor protein</keyword>
<accession>A0ABQ6MNS1</accession>
<comment type="similarity">
    <text evidence="5 6">Belongs to the TRAFAC class myosin-kinesin ATPase superfamily. Kinesin family.</text>
</comment>
<feature type="region of interest" description="Disordered" evidence="7">
    <location>
        <begin position="832"/>
        <end position="874"/>
    </location>
</feature>
<protein>
    <recommendedName>
        <fullName evidence="6">Kinesin-like protein</fullName>
    </recommendedName>
</protein>